<dbReference type="VEuPathDB" id="VectorBase:SCAU009458"/>
<evidence type="ECO:0000256" key="3">
    <source>
        <dbReference type="ARBA" id="ARBA00022946"/>
    </source>
</evidence>
<dbReference type="AlphaFoldDB" id="A0A1I8PMQ5"/>
<evidence type="ECO:0000313" key="8">
    <source>
        <dbReference type="EnsemblMetazoa" id="SCAU009458-PB"/>
    </source>
</evidence>
<dbReference type="Gene3D" id="1.10.12.10">
    <property type="entry name" value="Lyase 2-enoyl-coa Hydratase, Chain A, domain 2"/>
    <property type="match status" value="1"/>
</dbReference>
<keyword evidence="9" id="KW-1185">Reference proteome</keyword>
<evidence type="ECO:0000256" key="4">
    <source>
        <dbReference type="ARBA" id="ARBA00023098"/>
    </source>
</evidence>
<proteinExistence type="predicted"/>
<dbReference type="InterPro" id="IPR001753">
    <property type="entry name" value="Enoyl-CoA_hydra/iso"/>
</dbReference>
<evidence type="ECO:0000256" key="7">
    <source>
        <dbReference type="ARBA" id="ARBA00040545"/>
    </source>
</evidence>
<dbReference type="InterPro" id="IPR014748">
    <property type="entry name" value="Enoyl-CoA_hydra_C"/>
</dbReference>
<dbReference type="KEGG" id="scac:106084333"/>
<reference evidence="8" key="1">
    <citation type="submission" date="2020-05" db="UniProtKB">
        <authorList>
            <consortium name="EnsemblMetazoa"/>
        </authorList>
    </citation>
    <scope>IDENTIFICATION</scope>
    <source>
        <strain evidence="8">USDA</strain>
    </source>
</reference>
<dbReference type="GO" id="GO:0016836">
    <property type="term" value="F:hydro-lyase activity"/>
    <property type="evidence" value="ECO:0007669"/>
    <property type="project" value="TreeGrafter"/>
</dbReference>
<gene>
    <name evidence="8" type="primary">106084333</name>
</gene>
<comment type="subcellular location">
    <subcellularLocation>
        <location evidence="1">Mitochondrion</location>
    </subcellularLocation>
</comment>
<evidence type="ECO:0000313" key="9">
    <source>
        <dbReference type="Proteomes" id="UP000095300"/>
    </source>
</evidence>
<dbReference type="EnsemblMetazoa" id="SCAU009458-RB">
    <property type="protein sequence ID" value="SCAU009458-PB"/>
    <property type="gene ID" value="SCAU009458"/>
</dbReference>
<organism evidence="8 9">
    <name type="scientific">Stomoxys calcitrans</name>
    <name type="common">Stable fly</name>
    <name type="synonym">Conops calcitrans</name>
    <dbReference type="NCBI Taxonomy" id="35570"/>
    <lineage>
        <taxon>Eukaryota</taxon>
        <taxon>Metazoa</taxon>
        <taxon>Ecdysozoa</taxon>
        <taxon>Arthropoda</taxon>
        <taxon>Hexapoda</taxon>
        <taxon>Insecta</taxon>
        <taxon>Pterygota</taxon>
        <taxon>Neoptera</taxon>
        <taxon>Endopterygota</taxon>
        <taxon>Diptera</taxon>
        <taxon>Brachycera</taxon>
        <taxon>Muscomorpha</taxon>
        <taxon>Muscoidea</taxon>
        <taxon>Muscidae</taxon>
        <taxon>Stomoxys</taxon>
    </lineage>
</organism>
<dbReference type="CDD" id="cd06558">
    <property type="entry name" value="crotonase-like"/>
    <property type="match status" value="1"/>
</dbReference>
<dbReference type="OrthoDB" id="2139957at2759"/>
<keyword evidence="2" id="KW-0276">Fatty acid metabolism</keyword>
<keyword evidence="4" id="KW-0443">Lipid metabolism</keyword>
<dbReference type="Proteomes" id="UP000095300">
    <property type="component" value="Unassembled WGS sequence"/>
</dbReference>
<evidence type="ECO:0000256" key="1">
    <source>
        <dbReference type="ARBA" id="ARBA00004173"/>
    </source>
</evidence>
<name>A0A1I8PMQ5_STOCA</name>
<evidence type="ECO:0000256" key="2">
    <source>
        <dbReference type="ARBA" id="ARBA00022832"/>
    </source>
</evidence>
<sequence>MLNSLRTSFAKPAVGCSKLYFHIGSCTRAAHQFTEVTQCDGVREICLNEPKTRNSLSMDMMNSILDALTKDWQSKELRSIVLTAKGNIWSAGHNLKELVPEKGPTYQTEVFSKLTKIILNIRKAPVPIIAKVNGLAAAAGCQLVASCDMIIASENSKFSTPGANFGVFCSTPGIAISRVMPRPQAAYMVMTGLPLTAQEAFSAGLVSRVVPENELDSEVGRITDAIKHKSRSVIALGKEFYYKQLNLSVEEAYRLGAQKMTENLSLSDSQEGLRSFVEKRKPQWKHE</sequence>
<keyword evidence="5" id="KW-0496">Mitochondrion</keyword>
<dbReference type="GO" id="GO:0006631">
    <property type="term" value="P:fatty acid metabolic process"/>
    <property type="evidence" value="ECO:0007669"/>
    <property type="project" value="UniProtKB-KW"/>
</dbReference>
<accession>A0A1I8PMQ5</accession>
<dbReference type="Gene3D" id="3.90.226.10">
    <property type="entry name" value="2-enoyl-CoA Hydratase, Chain A, domain 1"/>
    <property type="match status" value="1"/>
</dbReference>
<keyword evidence="3" id="KW-0809">Transit peptide</keyword>
<dbReference type="Pfam" id="PF00378">
    <property type="entry name" value="ECH_1"/>
    <property type="match status" value="1"/>
</dbReference>
<dbReference type="PANTHER" id="PTHR43602">
    <property type="match status" value="1"/>
</dbReference>
<protein>
    <recommendedName>
        <fullName evidence="7">Enoyl-CoA hydratase domain-containing protein 3, mitochondrial</fullName>
    </recommendedName>
</protein>
<comment type="function">
    <text evidence="6">May play a role in fatty acid biosynthesis and insulin sensitivity.</text>
</comment>
<dbReference type="InterPro" id="IPR029045">
    <property type="entry name" value="ClpP/crotonase-like_dom_sf"/>
</dbReference>
<dbReference type="GO" id="GO:0005739">
    <property type="term" value="C:mitochondrion"/>
    <property type="evidence" value="ECO:0007669"/>
    <property type="project" value="UniProtKB-SubCell"/>
</dbReference>
<evidence type="ECO:0000256" key="5">
    <source>
        <dbReference type="ARBA" id="ARBA00023128"/>
    </source>
</evidence>
<dbReference type="InterPro" id="IPR052377">
    <property type="entry name" value="Mitochondrial_ECH-domain"/>
</dbReference>
<dbReference type="SUPFAM" id="SSF52096">
    <property type="entry name" value="ClpP/crotonase"/>
    <property type="match status" value="1"/>
</dbReference>
<dbReference type="PANTHER" id="PTHR43602:SF1">
    <property type="entry name" value="ENOYL-COA HYDRATASE DOMAIN-CONTAINING PROTEIN 3, MITOCHONDRIAL"/>
    <property type="match status" value="1"/>
</dbReference>
<evidence type="ECO:0000256" key="6">
    <source>
        <dbReference type="ARBA" id="ARBA00037410"/>
    </source>
</evidence>